<sequence>MTATFQKQARNISIFIPGIACARHVSKYQCGDGCKLDNGVAAFTSLPIDSLTTEHDQALIEITVPQPVCEALVQL</sequence>
<dbReference type="EMBL" id="NNRN01000053">
    <property type="protein sequence ID" value="OYR26828.1"/>
    <property type="molecule type" value="Genomic_DNA"/>
</dbReference>
<organism evidence="1 2">
    <name type="scientific">Brucella lupini</name>
    <dbReference type="NCBI Taxonomy" id="255457"/>
    <lineage>
        <taxon>Bacteria</taxon>
        <taxon>Pseudomonadati</taxon>
        <taxon>Pseudomonadota</taxon>
        <taxon>Alphaproteobacteria</taxon>
        <taxon>Hyphomicrobiales</taxon>
        <taxon>Brucellaceae</taxon>
        <taxon>Brucella/Ochrobactrum group</taxon>
        <taxon>Brucella</taxon>
    </lineage>
</organism>
<reference evidence="1 2" key="1">
    <citation type="submission" date="2017-07" db="EMBL/GenBank/DDBJ databases">
        <title>Draft genome of Ochrobactrum lupini type strain LUP21.</title>
        <authorList>
            <person name="Krzyzanowska D.M."/>
            <person name="Jafra S."/>
        </authorList>
    </citation>
    <scope>NUCLEOTIDE SEQUENCE [LARGE SCALE GENOMIC DNA]</scope>
    <source>
        <strain evidence="1 2">LUP21</strain>
    </source>
</reference>
<proteinExistence type="predicted"/>
<evidence type="ECO:0000313" key="2">
    <source>
        <dbReference type="Proteomes" id="UP000216363"/>
    </source>
</evidence>
<accession>A0A256GIH8</accession>
<dbReference type="Proteomes" id="UP000216363">
    <property type="component" value="Unassembled WGS sequence"/>
</dbReference>
<gene>
    <name evidence="1" type="ORF">CES86_3180</name>
</gene>
<name>A0A256GIH8_9HYPH</name>
<evidence type="ECO:0000313" key="1">
    <source>
        <dbReference type="EMBL" id="OYR26828.1"/>
    </source>
</evidence>
<dbReference type="AlphaFoldDB" id="A0A256GIH8"/>
<comment type="caution">
    <text evidence="1">The sequence shown here is derived from an EMBL/GenBank/DDBJ whole genome shotgun (WGS) entry which is preliminary data.</text>
</comment>
<protein>
    <submittedName>
        <fullName evidence="1">Uncharacterized protein</fullName>
    </submittedName>
</protein>